<reference evidence="2 3" key="1">
    <citation type="submission" date="2018-07" db="EMBL/GenBank/DDBJ databases">
        <title>Arthrobacter sp. nov., isolated from raw cow's milk with high bacterial count.</title>
        <authorList>
            <person name="Hahne J."/>
            <person name="Isele D."/>
            <person name="Lipski A."/>
        </authorList>
    </citation>
    <scope>NUCLEOTIDE SEQUENCE [LARGE SCALE GENOMIC DNA]</scope>
    <source>
        <strain evidence="2 3">JZ R-35</strain>
    </source>
</reference>
<protein>
    <submittedName>
        <fullName evidence="2">Uncharacterized protein</fullName>
    </submittedName>
</protein>
<feature type="transmembrane region" description="Helical" evidence="1">
    <location>
        <begin position="21"/>
        <end position="39"/>
    </location>
</feature>
<keyword evidence="1" id="KW-0472">Membrane</keyword>
<evidence type="ECO:0000256" key="1">
    <source>
        <dbReference type="SAM" id="Phobius"/>
    </source>
</evidence>
<dbReference type="Proteomes" id="UP000265419">
    <property type="component" value="Unassembled WGS sequence"/>
</dbReference>
<proteinExistence type="predicted"/>
<comment type="caution">
    <text evidence="2">The sequence shown here is derived from an EMBL/GenBank/DDBJ whole genome shotgun (WGS) entry which is preliminary data.</text>
</comment>
<evidence type="ECO:0000313" key="2">
    <source>
        <dbReference type="EMBL" id="RII41437.1"/>
    </source>
</evidence>
<name>A0A399JA90_9MICC</name>
<keyword evidence="1" id="KW-1133">Transmembrane helix</keyword>
<dbReference type="AlphaFoldDB" id="A0A399JA90"/>
<keyword evidence="3" id="KW-1185">Reference proteome</keyword>
<evidence type="ECO:0000313" key="3">
    <source>
        <dbReference type="Proteomes" id="UP000265419"/>
    </source>
</evidence>
<feature type="transmembrane region" description="Helical" evidence="1">
    <location>
        <begin position="45"/>
        <end position="65"/>
    </location>
</feature>
<keyword evidence="1" id="KW-0812">Transmembrane</keyword>
<gene>
    <name evidence="2" type="ORF">DWB68_12500</name>
</gene>
<dbReference type="EMBL" id="QQXK01000027">
    <property type="protein sequence ID" value="RII41437.1"/>
    <property type="molecule type" value="Genomic_DNA"/>
</dbReference>
<sequence>MRIAVRMQASGRTLPTLARMSARLVLLAAALFVAAGYLAQIDVWATWLFVAGGIVSLVFAAVDGVRSVKRRRPARS</sequence>
<accession>A0A399JA90</accession>
<organism evidence="2 3">
    <name type="scientific">Galactobacter valiniphilus</name>
    <dbReference type="NCBI Taxonomy" id="2676122"/>
    <lineage>
        <taxon>Bacteria</taxon>
        <taxon>Bacillati</taxon>
        <taxon>Actinomycetota</taxon>
        <taxon>Actinomycetes</taxon>
        <taxon>Micrococcales</taxon>
        <taxon>Micrococcaceae</taxon>
        <taxon>Galactobacter</taxon>
    </lineage>
</organism>